<protein>
    <recommendedName>
        <fullName evidence="6">DUF4974 domain-containing protein</fullName>
    </recommendedName>
</protein>
<feature type="domain" description="Protein FecR C-terminal" evidence="3">
    <location>
        <begin position="248"/>
        <end position="301"/>
    </location>
</feature>
<dbReference type="RefSeq" id="WP_345233366.1">
    <property type="nucleotide sequence ID" value="NZ_BAABIQ010000042.1"/>
</dbReference>
<dbReference type="EMBL" id="BAABIQ010000042">
    <property type="protein sequence ID" value="GAA4801686.1"/>
    <property type="molecule type" value="Genomic_DNA"/>
</dbReference>
<feature type="domain" description="FecR protein" evidence="2">
    <location>
        <begin position="107"/>
        <end position="197"/>
    </location>
</feature>
<dbReference type="Pfam" id="PF16344">
    <property type="entry name" value="FecR_C"/>
    <property type="match status" value="1"/>
</dbReference>
<feature type="transmembrane region" description="Helical" evidence="1">
    <location>
        <begin position="74"/>
        <end position="96"/>
    </location>
</feature>
<dbReference type="PIRSF" id="PIRSF018266">
    <property type="entry name" value="FecR"/>
    <property type="match status" value="1"/>
</dbReference>
<name>A0ABP9BZ15_9SPHI</name>
<organism evidence="4 5">
    <name type="scientific">Olivibacter ginsenosidimutans</name>
    <dbReference type="NCBI Taxonomy" id="1176537"/>
    <lineage>
        <taxon>Bacteria</taxon>
        <taxon>Pseudomonadati</taxon>
        <taxon>Bacteroidota</taxon>
        <taxon>Sphingobacteriia</taxon>
        <taxon>Sphingobacteriales</taxon>
        <taxon>Sphingobacteriaceae</taxon>
        <taxon>Olivibacter</taxon>
    </lineage>
</organism>
<evidence type="ECO:0000259" key="2">
    <source>
        <dbReference type="Pfam" id="PF04773"/>
    </source>
</evidence>
<dbReference type="PANTHER" id="PTHR30273:SF2">
    <property type="entry name" value="PROTEIN FECR"/>
    <property type="match status" value="1"/>
</dbReference>
<dbReference type="InterPro" id="IPR012373">
    <property type="entry name" value="Ferrdict_sens_TM"/>
</dbReference>
<dbReference type="Gene3D" id="3.55.50.30">
    <property type="match status" value="1"/>
</dbReference>
<dbReference type="Gene3D" id="2.60.120.1440">
    <property type="match status" value="1"/>
</dbReference>
<dbReference type="Proteomes" id="UP001501411">
    <property type="component" value="Unassembled WGS sequence"/>
</dbReference>
<dbReference type="InterPro" id="IPR032508">
    <property type="entry name" value="FecR_C"/>
</dbReference>
<sequence>MYLKKILRFFRRSHRRKNTVDERRIVQYFEQMERGNDFEQVDQHVWTDEQHRRIYRHIQTSVVQKREVIERRQFWLRVAAVGVILLLGVGIGQQIYNRSGTVRQEFVAGVGEVKNITLADGTRIWLNNASKLAYMEDRKERKIQLHGEAYFEIAGNVHKPFSVQSGDMLVEVLGTNFNIRAHRSEPMMLVSVQSGSVAVSTQQSMNHQQERIQLHAQEQLAYHIRERKFGTVKHLATFDVNHWRTGMLHYQAVPLRLIISDLERRFDVHISANQALLDCPITATFDDDPLTKILTILASTIEGDVVYESGIYKLTGKHCN</sequence>
<reference evidence="5" key="1">
    <citation type="journal article" date="2019" name="Int. J. Syst. Evol. Microbiol.">
        <title>The Global Catalogue of Microorganisms (GCM) 10K type strain sequencing project: providing services to taxonomists for standard genome sequencing and annotation.</title>
        <authorList>
            <consortium name="The Broad Institute Genomics Platform"/>
            <consortium name="The Broad Institute Genome Sequencing Center for Infectious Disease"/>
            <person name="Wu L."/>
            <person name="Ma J."/>
        </authorList>
    </citation>
    <scope>NUCLEOTIDE SEQUENCE [LARGE SCALE GENOMIC DNA]</scope>
    <source>
        <strain evidence="5">JCM 18200</strain>
    </source>
</reference>
<dbReference type="Pfam" id="PF04773">
    <property type="entry name" value="FecR"/>
    <property type="match status" value="1"/>
</dbReference>
<keyword evidence="1" id="KW-0472">Membrane</keyword>
<evidence type="ECO:0000259" key="3">
    <source>
        <dbReference type="Pfam" id="PF16344"/>
    </source>
</evidence>
<evidence type="ECO:0000313" key="5">
    <source>
        <dbReference type="Proteomes" id="UP001501411"/>
    </source>
</evidence>
<accession>A0ABP9BZ15</accession>
<dbReference type="PANTHER" id="PTHR30273">
    <property type="entry name" value="PERIPLASMIC SIGNAL SENSOR AND SIGMA FACTOR ACTIVATOR FECR-RELATED"/>
    <property type="match status" value="1"/>
</dbReference>
<gene>
    <name evidence="4" type="ORF">GCM10023231_33110</name>
</gene>
<keyword evidence="1" id="KW-1133">Transmembrane helix</keyword>
<evidence type="ECO:0000256" key="1">
    <source>
        <dbReference type="SAM" id="Phobius"/>
    </source>
</evidence>
<keyword evidence="5" id="KW-1185">Reference proteome</keyword>
<keyword evidence="1" id="KW-0812">Transmembrane</keyword>
<dbReference type="InterPro" id="IPR006860">
    <property type="entry name" value="FecR"/>
</dbReference>
<evidence type="ECO:0008006" key="6">
    <source>
        <dbReference type="Google" id="ProtNLM"/>
    </source>
</evidence>
<proteinExistence type="predicted"/>
<evidence type="ECO:0000313" key="4">
    <source>
        <dbReference type="EMBL" id="GAA4801686.1"/>
    </source>
</evidence>
<comment type="caution">
    <text evidence="4">The sequence shown here is derived from an EMBL/GenBank/DDBJ whole genome shotgun (WGS) entry which is preliminary data.</text>
</comment>